<evidence type="ECO:0000313" key="4">
    <source>
        <dbReference type="Proteomes" id="UP000008130"/>
    </source>
</evidence>
<dbReference type="Proteomes" id="UP000008130">
    <property type="component" value="Chromosome"/>
</dbReference>
<dbReference type="EMBL" id="CP002568">
    <property type="protein sequence ID" value="ADZ71565.1"/>
    <property type="molecule type" value="Genomic_DNA"/>
</dbReference>
<reference evidence="3 4" key="1">
    <citation type="journal article" date="2011" name="J. Bacteriol.">
        <title>Complete genome sequence of Polymorphum gilvum SL003B-26A1T, a crude oil-degrading bacterium from oil-polluted saline soil.</title>
        <authorList>
            <person name="Li S.G."/>
            <person name="Tang Y.Q."/>
            <person name="Nie Y."/>
            <person name="Cai M."/>
            <person name="Wu X.L."/>
        </authorList>
    </citation>
    <scope>NUCLEOTIDE SEQUENCE [LARGE SCALE GENOMIC DNA]</scope>
    <source>
        <strain evidence="4">LMG 25793 / CGMCC 1.9160 / SL003B-26A1</strain>
    </source>
</reference>
<evidence type="ECO:0000259" key="2">
    <source>
        <dbReference type="Pfam" id="PF03061"/>
    </source>
</evidence>
<accession>F2IWY8</accession>
<organism evidence="3 4">
    <name type="scientific">Polymorphum gilvum (strain LMG 25793 / CGMCC 1.9160 / SL003B-26A1)</name>
    <dbReference type="NCBI Taxonomy" id="991905"/>
    <lineage>
        <taxon>Bacteria</taxon>
        <taxon>Pseudomonadati</taxon>
        <taxon>Pseudomonadota</taxon>
        <taxon>Alphaproteobacteria</taxon>
        <taxon>Rhodobacterales</taxon>
        <taxon>Paracoccaceae</taxon>
        <taxon>Polymorphum</taxon>
    </lineage>
</organism>
<dbReference type="CDD" id="cd03443">
    <property type="entry name" value="PaaI_thioesterase"/>
    <property type="match status" value="1"/>
</dbReference>
<name>F2IWY8_POLGS</name>
<dbReference type="InterPro" id="IPR029069">
    <property type="entry name" value="HotDog_dom_sf"/>
</dbReference>
<proteinExistence type="predicted"/>
<dbReference type="SUPFAM" id="SSF54637">
    <property type="entry name" value="Thioesterase/thiol ester dehydrase-isomerase"/>
    <property type="match status" value="1"/>
</dbReference>
<dbReference type="PANTHER" id="PTHR42856:SF1">
    <property type="entry name" value="ACYL-COENZYME A THIOESTERASE PAAI"/>
    <property type="match status" value="1"/>
</dbReference>
<dbReference type="PANTHER" id="PTHR42856">
    <property type="entry name" value="ACYL-COENZYME A THIOESTERASE PAAI"/>
    <property type="match status" value="1"/>
</dbReference>
<dbReference type="RefSeq" id="WP_013653876.1">
    <property type="nucleotide sequence ID" value="NC_015259.1"/>
</dbReference>
<keyword evidence="4" id="KW-1185">Reference proteome</keyword>
<dbReference type="STRING" id="991905.SL003B_3143"/>
<dbReference type="InterPro" id="IPR003736">
    <property type="entry name" value="PAAI_dom"/>
</dbReference>
<dbReference type="eggNOG" id="COG2050">
    <property type="taxonomic scope" value="Bacteria"/>
</dbReference>
<feature type="domain" description="Thioesterase" evidence="2">
    <location>
        <begin position="55"/>
        <end position="126"/>
    </location>
</feature>
<dbReference type="Gene3D" id="3.10.129.10">
    <property type="entry name" value="Hotdog Thioesterase"/>
    <property type="match status" value="1"/>
</dbReference>
<dbReference type="GO" id="GO:0016289">
    <property type="term" value="F:acyl-CoA hydrolase activity"/>
    <property type="evidence" value="ECO:0007669"/>
    <property type="project" value="UniProtKB-ARBA"/>
</dbReference>
<evidence type="ECO:0000313" key="3">
    <source>
        <dbReference type="EMBL" id="ADZ71565.1"/>
    </source>
</evidence>
<dbReference type="Pfam" id="PF03061">
    <property type="entry name" value="4HBT"/>
    <property type="match status" value="1"/>
</dbReference>
<dbReference type="KEGG" id="pgv:SL003B_3143"/>
<dbReference type="InterPro" id="IPR006683">
    <property type="entry name" value="Thioestr_dom"/>
</dbReference>
<keyword evidence="1" id="KW-0378">Hydrolase</keyword>
<protein>
    <submittedName>
        <fullName evidence="3">Thioesterase superfamily protein</fullName>
    </submittedName>
</protein>
<dbReference type="NCBIfam" id="TIGR00369">
    <property type="entry name" value="unchar_dom_1"/>
    <property type="match status" value="1"/>
</dbReference>
<dbReference type="InterPro" id="IPR052723">
    <property type="entry name" value="Acyl-CoA_thioesterase_PaaI"/>
</dbReference>
<sequence>MTQDVLEERQGEASPWKEMRAGRFLDRIGPLLAARDDGAWRYGLRVDDSHTNPVGLVHGGVIFSLIDHAIALVAWEAADRHAAVTLQLDTRFLETARAGDLLEAGARLRHRTHSLLFLDADVTVGGRPIAAASAIMKLAGKGAGHRDER</sequence>
<gene>
    <name evidence="3" type="ordered locus">SL003B_3143</name>
</gene>
<dbReference type="AlphaFoldDB" id="F2IWY8"/>
<evidence type="ECO:0000256" key="1">
    <source>
        <dbReference type="ARBA" id="ARBA00022801"/>
    </source>
</evidence>
<dbReference type="HOGENOM" id="CLU_089876_8_2_5"/>